<protein>
    <submittedName>
        <fullName evidence="1">Uncharacterized protein</fullName>
    </submittedName>
</protein>
<evidence type="ECO:0000313" key="2">
    <source>
        <dbReference type="Proteomes" id="UP000182841"/>
    </source>
</evidence>
<evidence type="ECO:0000313" key="1">
    <source>
        <dbReference type="EMBL" id="SER67342.1"/>
    </source>
</evidence>
<reference evidence="2" key="1">
    <citation type="submission" date="2016-10" db="EMBL/GenBank/DDBJ databases">
        <authorList>
            <person name="Varghese N."/>
            <person name="Submissions S."/>
        </authorList>
    </citation>
    <scope>NUCLEOTIDE SEQUENCE [LARGE SCALE GENOMIC DNA]</scope>
    <source>
        <strain evidence="2">CGMCC 4.6825</strain>
    </source>
</reference>
<keyword evidence="2" id="KW-1185">Reference proteome</keyword>
<gene>
    <name evidence="1" type="ORF">SAMN05421870_103293</name>
</gene>
<organism evidence="1 2">
    <name type="scientific">Streptomyces qinglanensis</name>
    <dbReference type="NCBI Taxonomy" id="943816"/>
    <lineage>
        <taxon>Bacteria</taxon>
        <taxon>Bacillati</taxon>
        <taxon>Actinomycetota</taxon>
        <taxon>Actinomycetes</taxon>
        <taxon>Kitasatosporales</taxon>
        <taxon>Streptomycetaceae</taxon>
        <taxon>Streptomyces</taxon>
    </lineage>
</organism>
<dbReference type="RefSeq" id="WP_074999549.1">
    <property type="nucleotide sequence ID" value="NZ_FOGO01000003.1"/>
</dbReference>
<dbReference type="EMBL" id="FOGO01000003">
    <property type="protein sequence ID" value="SER67342.1"/>
    <property type="molecule type" value="Genomic_DNA"/>
</dbReference>
<accession>A0A1H9R3Q3</accession>
<sequence length="106" mass="11182">MPPDAAPHTAVCSYTHLFRGASVRIHGLSRPAAYAEDPLATGLLLRFADGAATDAEVLVSSNGEAVLVVSGHTTRAGTRLPERTWLVRGFRALGDEVEVTVGVPME</sequence>
<dbReference type="Proteomes" id="UP000182841">
    <property type="component" value="Unassembled WGS sequence"/>
</dbReference>
<dbReference type="AlphaFoldDB" id="A0A1H9R3Q3"/>
<name>A0A1H9R3Q3_9ACTN</name>
<dbReference type="OrthoDB" id="4317663at2"/>
<proteinExistence type="predicted"/>